<evidence type="ECO:0000313" key="1">
    <source>
        <dbReference type="EMBL" id="GBO22713.1"/>
    </source>
</evidence>
<keyword evidence="2" id="KW-1185">Reference proteome</keyword>
<dbReference type="EMBL" id="BGPR01045770">
    <property type="protein sequence ID" value="GBO22713.1"/>
    <property type="molecule type" value="Genomic_DNA"/>
</dbReference>
<comment type="caution">
    <text evidence="1">The sequence shown here is derived from an EMBL/GenBank/DDBJ whole genome shotgun (WGS) entry which is preliminary data.</text>
</comment>
<proteinExistence type="predicted"/>
<dbReference type="Proteomes" id="UP000499080">
    <property type="component" value="Unassembled WGS sequence"/>
</dbReference>
<organism evidence="1 2">
    <name type="scientific">Araneus ventricosus</name>
    <name type="common">Orbweaver spider</name>
    <name type="synonym">Epeira ventricosa</name>
    <dbReference type="NCBI Taxonomy" id="182803"/>
    <lineage>
        <taxon>Eukaryota</taxon>
        <taxon>Metazoa</taxon>
        <taxon>Ecdysozoa</taxon>
        <taxon>Arthropoda</taxon>
        <taxon>Chelicerata</taxon>
        <taxon>Arachnida</taxon>
        <taxon>Araneae</taxon>
        <taxon>Araneomorphae</taxon>
        <taxon>Entelegynae</taxon>
        <taxon>Araneoidea</taxon>
        <taxon>Araneidae</taxon>
        <taxon>Araneus</taxon>
    </lineage>
</organism>
<dbReference type="AlphaFoldDB" id="A0A4Y2VBR8"/>
<evidence type="ECO:0000313" key="2">
    <source>
        <dbReference type="Proteomes" id="UP000499080"/>
    </source>
</evidence>
<gene>
    <name evidence="1" type="ORF">AVEN_147551_1</name>
</gene>
<sequence>MSKCSGWPLPVTGLSFAAYSMRPYYPPRLKWPVDLSSGMPKGNTSDANLYENRSCISLLGVDNDHFNISYSSRPCNNQRNNWIARGPQKVKWEAHSWDGVCGEAISSQYKVVSGALKLAFPPYCYRKSGKPKLYSATGCTFPFNRCLSQVTCQEEQCPQQQEGLRK</sequence>
<accession>A0A4Y2VBR8</accession>
<protein>
    <submittedName>
        <fullName evidence="1">Uncharacterized protein</fullName>
    </submittedName>
</protein>
<name>A0A4Y2VBR8_ARAVE</name>
<reference evidence="1 2" key="1">
    <citation type="journal article" date="2019" name="Sci. Rep.">
        <title>Orb-weaving spider Araneus ventricosus genome elucidates the spidroin gene catalogue.</title>
        <authorList>
            <person name="Kono N."/>
            <person name="Nakamura H."/>
            <person name="Ohtoshi R."/>
            <person name="Moran D.A.P."/>
            <person name="Shinohara A."/>
            <person name="Yoshida Y."/>
            <person name="Fujiwara M."/>
            <person name="Mori M."/>
            <person name="Tomita M."/>
            <person name="Arakawa K."/>
        </authorList>
    </citation>
    <scope>NUCLEOTIDE SEQUENCE [LARGE SCALE GENOMIC DNA]</scope>
</reference>